<dbReference type="EMBL" id="CP080333">
    <property type="protein sequence ID" value="QYL19719.1"/>
    <property type="molecule type" value="Genomic_DNA"/>
</dbReference>
<sequence length="19" mass="2380">MFRYWDGTQWTEHAAPKVR</sequence>
<evidence type="ECO:0000259" key="1">
    <source>
        <dbReference type="Pfam" id="PF10708"/>
    </source>
</evidence>
<dbReference type="Pfam" id="PF10708">
    <property type="entry name" value="DUF2510"/>
    <property type="match status" value="1"/>
</dbReference>
<dbReference type="InterPro" id="IPR018929">
    <property type="entry name" value="DUF2510"/>
</dbReference>
<evidence type="ECO:0000313" key="3">
    <source>
        <dbReference type="Proteomes" id="UP000825367"/>
    </source>
</evidence>
<keyword evidence="3" id="KW-1185">Reference proteome</keyword>
<feature type="domain" description="DUF2510" evidence="1">
    <location>
        <begin position="1"/>
        <end position="17"/>
    </location>
</feature>
<reference evidence="2 3" key="1">
    <citation type="submission" date="2021-07" db="EMBL/GenBank/DDBJ databases">
        <title>Whole genome sequencing of non-tuberculosis mycobacteria type-strains.</title>
        <authorList>
            <person name="Igarashi Y."/>
            <person name="Osugi A."/>
            <person name="Mitarai S."/>
        </authorList>
    </citation>
    <scope>NUCLEOTIDE SEQUENCE [LARGE SCALE GENOMIC DNA]</scope>
    <source>
        <strain evidence="2 3">JCM 16370</strain>
    </source>
</reference>
<protein>
    <submittedName>
        <fullName evidence="2">DUF2510 domain-containing protein</fullName>
    </submittedName>
</protein>
<proteinExistence type="predicted"/>
<accession>A0ABX8VPG9</accession>
<evidence type="ECO:0000313" key="2">
    <source>
        <dbReference type="EMBL" id="QYL19719.1"/>
    </source>
</evidence>
<gene>
    <name evidence="2" type="ORF">K0O64_04300</name>
</gene>
<dbReference type="Proteomes" id="UP000825367">
    <property type="component" value="Chromosome"/>
</dbReference>
<organism evidence="2 3">
    <name type="scientific">Mycolicibacterium pallens</name>
    <dbReference type="NCBI Taxonomy" id="370524"/>
    <lineage>
        <taxon>Bacteria</taxon>
        <taxon>Bacillati</taxon>
        <taxon>Actinomycetota</taxon>
        <taxon>Actinomycetes</taxon>
        <taxon>Mycobacteriales</taxon>
        <taxon>Mycobacteriaceae</taxon>
        <taxon>Mycolicibacterium</taxon>
    </lineage>
</organism>
<name>A0ABX8VPG9_9MYCO</name>